<comment type="function">
    <text evidence="1">Is involved in generating a small heat-stable compound (Nod), an acylated oligomer of N-acetylglucosamine, that stimulates mitosis in various plant protoplasts.</text>
</comment>
<dbReference type="AlphaFoldDB" id="A0A1I3M0L1"/>
<dbReference type="GO" id="GO:0016810">
    <property type="term" value="F:hydrolase activity, acting on carbon-nitrogen (but not peptide) bonds"/>
    <property type="evidence" value="ECO:0007669"/>
    <property type="project" value="InterPro"/>
</dbReference>
<dbReference type="Proteomes" id="UP000199377">
    <property type="component" value="Unassembled WGS sequence"/>
</dbReference>
<evidence type="ECO:0000313" key="7">
    <source>
        <dbReference type="Proteomes" id="UP000199377"/>
    </source>
</evidence>
<dbReference type="STRING" id="1114924.SAMN05216258_110249"/>
<comment type="similarity">
    <text evidence="2">Belongs to the polysaccharide deacetylase family.</text>
</comment>
<accession>A0A1I3M0L1</accession>
<dbReference type="Gene3D" id="3.20.20.370">
    <property type="entry name" value="Glycoside hydrolase/deacetylase"/>
    <property type="match status" value="1"/>
</dbReference>
<dbReference type="RefSeq" id="WP_092863667.1">
    <property type="nucleotide sequence ID" value="NZ_FOQH01000010.1"/>
</dbReference>
<reference evidence="6 7" key="1">
    <citation type="submission" date="2016-10" db="EMBL/GenBank/DDBJ databases">
        <authorList>
            <person name="de Groot N.N."/>
        </authorList>
    </citation>
    <scope>NUCLEOTIDE SEQUENCE [LARGE SCALE GENOMIC DNA]</scope>
    <source>
        <strain evidence="6 7">CGMCC 1.11030</strain>
    </source>
</reference>
<evidence type="ECO:0000313" key="6">
    <source>
        <dbReference type="EMBL" id="SFI90226.1"/>
    </source>
</evidence>
<evidence type="ECO:0000256" key="3">
    <source>
        <dbReference type="ARBA" id="ARBA00020071"/>
    </source>
</evidence>
<proteinExistence type="inferred from homology"/>
<sequence>MPMIDLKTHDRFGFSALPDRPDFSWPEGKRLAVCICNNIEVFSYLDGLGSDSAQVGAPQTTRNYAWREYGNRVGQWYLFDLLDELGFPASHNFNSLLLDRHARIAERILERGDEFVGHGRTNAERQDTLPEAEERALIEESLAAIRAFAGTAPKGWLGPYLAQTPVTLDLLKEAGLDYVLDWPADDQPFWMRTRSGPLLSVPYSIEVNDSPAMVFRQQGAADFERMMVDQFDEMLFQSGKYPLVYTIVLHPFVIGQPYRLRALRRALAHVAAFRDKLWITTPGQVAAHYASLHPPA</sequence>
<name>A0A1I3M0L1_9RHOB</name>
<dbReference type="InterPro" id="IPR002509">
    <property type="entry name" value="NODB_dom"/>
</dbReference>
<dbReference type="Pfam" id="PF01522">
    <property type="entry name" value="Polysacc_deac_1"/>
    <property type="match status" value="1"/>
</dbReference>
<evidence type="ECO:0000256" key="2">
    <source>
        <dbReference type="ARBA" id="ARBA00010973"/>
    </source>
</evidence>
<dbReference type="PANTHER" id="PTHR43123:SF4">
    <property type="entry name" value="POLYSACCHARIDE DEACETYLASE"/>
    <property type="match status" value="1"/>
</dbReference>
<evidence type="ECO:0000259" key="5">
    <source>
        <dbReference type="Pfam" id="PF01522"/>
    </source>
</evidence>
<dbReference type="EMBL" id="FOQH01000010">
    <property type="protein sequence ID" value="SFI90226.1"/>
    <property type="molecule type" value="Genomic_DNA"/>
</dbReference>
<keyword evidence="7" id="KW-1185">Reference proteome</keyword>
<protein>
    <recommendedName>
        <fullName evidence="3">Chitooligosaccharide deacetylase</fullName>
    </recommendedName>
    <alternativeName>
        <fullName evidence="4">Nodulation protein B</fullName>
    </alternativeName>
</protein>
<dbReference type="InterPro" id="IPR011330">
    <property type="entry name" value="Glyco_hydro/deAcase_b/a-brl"/>
</dbReference>
<dbReference type="SUPFAM" id="SSF88713">
    <property type="entry name" value="Glycoside hydrolase/deacetylase"/>
    <property type="match status" value="1"/>
</dbReference>
<dbReference type="PANTHER" id="PTHR43123">
    <property type="entry name" value="POLYSACCHARIDE DEACETYLASE-RELATED"/>
    <property type="match status" value="1"/>
</dbReference>
<dbReference type="OrthoDB" id="9787041at2"/>
<evidence type="ECO:0000256" key="1">
    <source>
        <dbReference type="ARBA" id="ARBA00003236"/>
    </source>
</evidence>
<organism evidence="6 7">
    <name type="scientific">Albimonas pacifica</name>
    <dbReference type="NCBI Taxonomy" id="1114924"/>
    <lineage>
        <taxon>Bacteria</taxon>
        <taxon>Pseudomonadati</taxon>
        <taxon>Pseudomonadota</taxon>
        <taxon>Alphaproteobacteria</taxon>
        <taxon>Rhodobacterales</taxon>
        <taxon>Paracoccaceae</taxon>
        <taxon>Albimonas</taxon>
    </lineage>
</organism>
<dbReference type="GO" id="GO:0005975">
    <property type="term" value="P:carbohydrate metabolic process"/>
    <property type="evidence" value="ECO:0007669"/>
    <property type="project" value="InterPro"/>
</dbReference>
<feature type="domain" description="NodB homology" evidence="5">
    <location>
        <begin position="76"/>
        <end position="179"/>
    </location>
</feature>
<evidence type="ECO:0000256" key="4">
    <source>
        <dbReference type="ARBA" id="ARBA00032976"/>
    </source>
</evidence>
<gene>
    <name evidence="6" type="ORF">SAMN05216258_110249</name>
</gene>